<accession>A0A835J1K5</accession>
<dbReference type="PANTHER" id="PTHR46898:SF3">
    <property type="entry name" value="FUNGAL LIPASE-LIKE DOMAIN-CONTAINING PROTEIN"/>
    <property type="match status" value="1"/>
</dbReference>
<dbReference type="GO" id="GO:0052689">
    <property type="term" value="F:carboxylic ester hydrolase activity"/>
    <property type="evidence" value="ECO:0007669"/>
    <property type="project" value="InterPro"/>
</dbReference>
<protein>
    <submittedName>
        <fullName evidence="1">Uncharacterized protein</fullName>
    </submittedName>
</protein>
<dbReference type="PANTHER" id="PTHR46898">
    <property type="entry name" value="SENESCENCE-ASSOCIATED CARBOXYLESTERASE 101"/>
    <property type="match status" value="1"/>
</dbReference>
<dbReference type="OrthoDB" id="1879366at2759"/>
<dbReference type="AlphaFoldDB" id="A0A835J1K5"/>
<gene>
    <name evidence="1" type="ORF">SADUNF_Sadunf19G0024900</name>
</gene>
<dbReference type="InterPro" id="IPR011032">
    <property type="entry name" value="GroES-like_sf"/>
</dbReference>
<organism evidence="1 2">
    <name type="scientific">Salix dunnii</name>
    <dbReference type="NCBI Taxonomy" id="1413687"/>
    <lineage>
        <taxon>Eukaryota</taxon>
        <taxon>Viridiplantae</taxon>
        <taxon>Streptophyta</taxon>
        <taxon>Embryophyta</taxon>
        <taxon>Tracheophyta</taxon>
        <taxon>Spermatophyta</taxon>
        <taxon>Magnoliopsida</taxon>
        <taxon>eudicotyledons</taxon>
        <taxon>Gunneridae</taxon>
        <taxon>Pentapetalae</taxon>
        <taxon>rosids</taxon>
        <taxon>fabids</taxon>
        <taxon>Malpighiales</taxon>
        <taxon>Salicaceae</taxon>
        <taxon>Saliceae</taxon>
        <taxon>Salix</taxon>
    </lineage>
</organism>
<evidence type="ECO:0000313" key="2">
    <source>
        <dbReference type="Proteomes" id="UP000657918"/>
    </source>
</evidence>
<dbReference type="Proteomes" id="UP000657918">
    <property type="component" value="Unassembled WGS sequence"/>
</dbReference>
<dbReference type="InterPro" id="IPR044603">
    <property type="entry name" value="SAG101-like"/>
</dbReference>
<dbReference type="EMBL" id="JADGMS010000019">
    <property type="protein sequence ID" value="KAF9661023.1"/>
    <property type="molecule type" value="Genomic_DNA"/>
</dbReference>
<evidence type="ECO:0000313" key="1">
    <source>
        <dbReference type="EMBL" id="KAF9661023.1"/>
    </source>
</evidence>
<sequence length="556" mass="61692">MKEYSVQKLGHLLPMMMLMGQLDKFKNNMKMRSSINVVSEDLVNSGLLELSCGAVKDLQTETSSDQQGTSSLSLRYKLDKKSKKELLREGGDLVSSKTLKELELPIFDFLCTERNRSFSIHRGAITLFEAHFKELPSSKLRFPVGSRVVGAFIMPCGNCFYYSKGHDDLCEDFLAYNRSKGTLYDVFTAYGAMAHAAQVRPGDSVAMIGVGGVGSREGLCWTFLNSASSHTHSGIFNLADAVTRKYGFEEAGKAFQDLNQGKIVSRAVVEIMLSSRLYSLNRNTNRRPKDLVNSGLLELSCGAVKDLQTETSSDQQGTSSLSLRYKLDKKSKKELLREGGDLVSSKTLKELELPIFDFLCTERNRSFSIHRGAITLFEAHFKELPSSKLRFPVGSRVVGAFIMPCGNCFYYSKGHDDLCEDFLAYNRSKGTLYDVFTAYGAMAHAAQVRPGDSVAMIGVGGVGSREGLCWTFLNSASSHTHSGIFNLADAVTRKYGFEEAGKAFQDLNQGKIVSRAVVEIMLSSRLYSLNRNTNRRPKVKTKKSLKEYSIGHIRRA</sequence>
<dbReference type="SUPFAM" id="SSF50129">
    <property type="entry name" value="GroES-like"/>
    <property type="match status" value="2"/>
</dbReference>
<dbReference type="Gene3D" id="3.90.180.10">
    <property type="entry name" value="Medium-chain alcohol dehydrogenases, catalytic domain"/>
    <property type="match status" value="2"/>
</dbReference>
<name>A0A835J1K5_9ROSI</name>
<reference evidence="1 2" key="1">
    <citation type="submission" date="2020-10" db="EMBL/GenBank/DDBJ databases">
        <title>Plant Genome Project.</title>
        <authorList>
            <person name="Zhang R.-G."/>
        </authorList>
    </citation>
    <scope>NUCLEOTIDE SEQUENCE [LARGE SCALE GENOMIC DNA]</scope>
    <source>
        <strain evidence="1">FAFU-HL-1</strain>
        <tissue evidence="1">Leaf</tissue>
    </source>
</reference>
<keyword evidence="2" id="KW-1185">Reference proteome</keyword>
<comment type="caution">
    <text evidence="1">The sequence shown here is derived from an EMBL/GenBank/DDBJ whole genome shotgun (WGS) entry which is preliminary data.</text>
</comment>
<proteinExistence type="predicted"/>
<dbReference type="GO" id="GO:0006952">
    <property type="term" value="P:defense response"/>
    <property type="evidence" value="ECO:0007669"/>
    <property type="project" value="InterPro"/>
</dbReference>